<dbReference type="InterPro" id="IPR011659">
    <property type="entry name" value="WD40"/>
</dbReference>
<dbReference type="EMBL" id="CP061171">
    <property type="protein sequence ID" value="QNR84303.1"/>
    <property type="molecule type" value="Genomic_DNA"/>
</dbReference>
<proteinExistence type="inferred from homology"/>
<dbReference type="PROSITE" id="PS51257">
    <property type="entry name" value="PROKAR_LIPOPROTEIN"/>
    <property type="match status" value="1"/>
</dbReference>
<dbReference type="SUPFAM" id="SSF82171">
    <property type="entry name" value="DPP6 N-terminal domain-like"/>
    <property type="match status" value="1"/>
</dbReference>
<dbReference type="Pfam" id="PF07676">
    <property type="entry name" value="PD40"/>
    <property type="match status" value="1"/>
</dbReference>
<dbReference type="Proteomes" id="UP000516439">
    <property type="component" value="Chromosome"/>
</dbReference>
<evidence type="ECO:0000313" key="3">
    <source>
        <dbReference type="Proteomes" id="UP000516439"/>
    </source>
</evidence>
<comment type="similarity">
    <text evidence="1">Belongs to the TolB family.</text>
</comment>
<protein>
    <submittedName>
        <fullName evidence="2">PD40 domain-containing protein</fullName>
    </submittedName>
</protein>
<name>A0ABX6TFM6_9SPHI</name>
<evidence type="ECO:0000313" key="2">
    <source>
        <dbReference type="EMBL" id="QNR84303.1"/>
    </source>
</evidence>
<dbReference type="InterPro" id="IPR011042">
    <property type="entry name" value="6-blade_b-propeller_TolB-like"/>
</dbReference>
<reference evidence="2 3" key="1">
    <citation type="submission" date="2020-09" db="EMBL/GenBank/DDBJ databases">
        <title>Pedobacter sp. SW-16 isolated from soil near Yeocheon.</title>
        <authorList>
            <person name="Im H.S."/>
            <person name="Joung Y."/>
            <person name="Lee S.-S."/>
        </authorList>
    </citation>
    <scope>NUCLEOTIDE SEQUENCE [LARGE SCALE GENOMIC DNA]</scope>
    <source>
        <strain evidence="2 3">SW-16</strain>
    </source>
</reference>
<evidence type="ECO:0000256" key="1">
    <source>
        <dbReference type="ARBA" id="ARBA00009820"/>
    </source>
</evidence>
<keyword evidence="3" id="KW-1185">Reference proteome</keyword>
<dbReference type="RefSeq" id="WP_190327090.1">
    <property type="nucleotide sequence ID" value="NZ_CP061171.1"/>
</dbReference>
<dbReference type="Gene3D" id="2.120.10.30">
    <property type="entry name" value="TolB, C-terminal domain"/>
    <property type="match status" value="1"/>
</dbReference>
<accession>A0ABX6TFM6</accession>
<dbReference type="PANTHER" id="PTHR36842">
    <property type="entry name" value="PROTEIN TOLB HOMOLOG"/>
    <property type="match status" value="1"/>
</dbReference>
<organism evidence="2 3">
    <name type="scientific">Pedobacter riviphilus</name>
    <dbReference type="NCBI Taxonomy" id="2766984"/>
    <lineage>
        <taxon>Bacteria</taxon>
        <taxon>Pseudomonadati</taxon>
        <taxon>Bacteroidota</taxon>
        <taxon>Sphingobacteriia</taxon>
        <taxon>Sphingobacteriales</taxon>
        <taxon>Sphingobacteriaceae</taxon>
        <taxon>Pedobacter</taxon>
    </lineage>
</organism>
<gene>
    <name evidence="2" type="ORF">H9N25_20715</name>
</gene>
<sequence length="312" mass="33794">MTKISTSIVSILIPCATLIASCGNNKSNQNNTNKAVLDTVSLSNKNFALAYQDGDKIVATSIDTMKQISFGGATDPAISPDGNKLAYTLSDSAGNRSIWIADMENKSQGKLQVSSNNYYQAMWSADGGAIAFNIFNGKNLWKIGVIKTDNSGYVMLDSASKINVYAPTWKNEKEIIGQDLTKLYTFDLAGKLIDTKLIADLIGKEFSITSSNRFFYTKDGAKLIFNAGNTDILDGLTGPSEAVYVLDLACKKVTRISPKGMDVPYVFLTADDRIFYSGAEKPFTQSKIYVSDLEGNIKTVVDKGNNPTGALK</sequence>